<dbReference type="InterPro" id="IPR013196">
    <property type="entry name" value="HTH_11"/>
</dbReference>
<feature type="domain" description="PTS EIIA type-2" evidence="7">
    <location>
        <begin position="518"/>
        <end position="655"/>
    </location>
</feature>
<dbReference type="PANTHER" id="PTHR30185">
    <property type="entry name" value="CRYPTIC BETA-GLUCOSIDE BGL OPERON ANTITERMINATOR"/>
    <property type="match status" value="1"/>
</dbReference>
<evidence type="ECO:0000256" key="3">
    <source>
        <dbReference type="ARBA" id="ARBA00023015"/>
    </source>
</evidence>
<dbReference type="GO" id="GO:0008982">
    <property type="term" value="F:protein-N(PI)-phosphohistidine-sugar phosphotransferase activity"/>
    <property type="evidence" value="ECO:0007669"/>
    <property type="project" value="InterPro"/>
</dbReference>
<protein>
    <submittedName>
        <fullName evidence="10">Transcriptional antiterminator</fullName>
    </submittedName>
</protein>
<dbReference type="SUPFAM" id="SSF55804">
    <property type="entry name" value="Phoshotransferase/anion transport protein"/>
    <property type="match status" value="1"/>
</dbReference>
<keyword evidence="2" id="KW-0677">Repeat</keyword>
<sequence length="655" mass="76446">MSQDRVDKIVEILLETNQSYITIDEIAEKLNVSNKTVRNDLKEVEKILFNNGVYLEKKPRYGIRIKVDEEKRVELLQNYKFRSGFIEPYTPEFRRDYIIKRLLMKKSNITIAELAQELYVSKVTIHKDIDYVQKWLMNFNLKLIKKTNYGIQIIGNEENFRNAIAHLIVSEKDKKELEEILFNNITTRLDFKTIEKLKELVDLDYKLLEKIVENSEEKMGVRFTDDAFISLIIHIAISIKRLKEGNDIDIPQDIVYEIKEKEEFNVALEVTKNIEKAFDVKFPKSEVIYILLHILGAKMQQNKKDDVFNLVNNIKEDDLSVVMAKEIIDIAQRSLGTYLEKDEQLLNGLILHLRPTINRLKYGLALRNPVLNEIKENYSEFFGVAWMASTVFNKYLGVKIPEEEIGYIALHIGAAVERNIKPFKVFVVCSSGIGTSQLLAARIQKSFREIDIVDTVSYLELEKLKLDEIDFIISTIPIYSIKPVLQVKPILTQADIKKIEYYINYMKNKKDSKFFVERIIDENLIFLNCNFKKQNEVLKFLSNELIKRDYVDKEYYKNLVEREKMTYTSIGNGVAIPHANPELVKKSKISLLTLKEPIIWGNEYVDVILMISIAQKDLKEGKFLFKNLYNAIEDKSFIKKIKTSKEIIEVKQIIG</sequence>
<dbReference type="InterPro" id="IPR003501">
    <property type="entry name" value="PTS_EIIB_2/3"/>
</dbReference>
<dbReference type="InterPro" id="IPR002178">
    <property type="entry name" value="PTS_EIIA_type-2_dom"/>
</dbReference>
<dbReference type="SUPFAM" id="SSF63520">
    <property type="entry name" value="PTS-regulatory domain, PRD"/>
    <property type="match status" value="2"/>
</dbReference>
<dbReference type="InterPro" id="IPR036634">
    <property type="entry name" value="PRD_sf"/>
</dbReference>
<evidence type="ECO:0000256" key="6">
    <source>
        <dbReference type="ARBA" id="ARBA00023163"/>
    </source>
</evidence>
<dbReference type="Pfam" id="PF02302">
    <property type="entry name" value="PTS_IIB"/>
    <property type="match status" value="1"/>
</dbReference>
<dbReference type="CDD" id="cd00211">
    <property type="entry name" value="PTS_IIA_fru"/>
    <property type="match status" value="1"/>
</dbReference>
<keyword evidence="11" id="KW-1185">Reference proteome</keyword>
<evidence type="ECO:0000256" key="5">
    <source>
        <dbReference type="ARBA" id="ARBA00023159"/>
    </source>
</evidence>
<evidence type="ECO:0000256" key="1">
    <source>
        <dbReference type="ARBA" id="ARBA00022679"/>
    </source>
</evidence>
<dbReference type="Gene3D" id="3.40.930.10">
    <property type="entry name" value="Mannitol-specific EII, Chain A"/>
    <property type="match status" value="1"/>
</dbReference>
<dbReference type="GO" id="GO:0009401">
    <property type="term" value="P:phosphoenolpyruvate-dependent sugar phosphotransferase system"/>
    <property type="evidence" value="ECO:0007669"/>
    <property type="project" value="InterPro"/>
</dbReference>
<dbReference type="InterPro" id="IPR001034">
    <property type="entry name" value="DeoR_HTH"/>
</dbReference>
<dbReference type="Pfam" id="PF00359">
    <property type="entry name" value="PTS_EIIA_2"/>
    <property type="match status" value="1"/>
</dbReference>
<evidence type="ECO:0000256" key="2">
    <source>
        <dbReference type="ARBA" id="ARBA00022737"/>
    </source>
</evidence>
<dbReference type="Pfam" id="PF05043">
    <property type="entry name" value="Mga"/>
    <property type="match status" value="1"/>
</dbReference>
<evidence type="ECO:0000259" key="8">
    <source>
        <dbReference type="PROSITE" id="PS51099"/>
    </source>
</evidence>
<dbReference type="RefSeq" id="WP_073247709.1">
    <property type="nucleotide sequence ID" value="NZ_FQVG01000003.1"/>
</dbReference>
<dbReference type="InterPro" id="IPR018356">
    <property type="entry name" value="Tscrpt_reg_HTH_DeoR_CS"/>
</dbReference>
<gene>
    <name evidence="10" type="ORF">SAMN02746091_00304</name>
</gene>
<dbReference type="EMBL" id="FQVG01000003">
    <property type="protein sequence ID" value="SHE39085.1"/>
    <property type="molecule type" value="Genomic_DNA"/>
</dbReference>
<accession>A0A1M4T3S9</accession>
<dbReference type="InterPro" id="IPR036388">
    <property type="entry name" value="WH-like_DNA-bd_sf"/>
</dbReference>
<dbReference type="SUPFAM" id="SSF46785">
    <property type="entry name" value="Winged helix' DNA-binding domain"/>
    <property type="match status" value="2"/>
</dbReference>
<evidence type="ECO:0000313" key="11">
    <source>
        <dbReference type="Proteomes" id="UP000184423"/>
    </source>
</evidence>
<dbReference type="PROSITE" id="PS00894">
    <property type="entry name" value="HTH_DEOR_1"/>
    <property type="match status" value="1"/>
</dbReference>
<dbReference type="Gene3D" id="1.10.10.10">
    <property type="entry name" value="Winged helix-like DNA-binding domain superfamily/Winged helix DNA-binding domain"/>
    <property type="match status" value="2"/>
</dbReference>
<dbReference type="SMART" id="SM00420">
    <property type="entry name" value="HTH_DEOR"/>
    <property type="match status" value="2"/>
</dbReference>
<dbReference type="InterPro" id="IPR013011">
    <property type="entry name" value="PTS_EIIB_2"/>
</dbReference>
<dbReference type="Pfam" id="PF08279">
    <property type="entry name" value="HTH_11"/>
    <property type="match status" value="1"/>
</dbReference>
<dbReference type="InterPro" id="IPR016152">
    <property type="entry name" value="PTrfase/Anion_transptr"/>
</dbReference>
<dbReference type="InterPro" id="IPR036390">
    <property type="entry name" value="WH_DNA-bd_sf"/>
</dbReference>
<dbReference type="SUPFAM" id="SSF52794">
    <property type="entry name" value="PTS system IIB component-like"/>
    <property type="match status" value="1"/>
</dbReference>
<keyword evidence="1" id="KW-0808">Transferase</keyword>
<evidence type="ECO:0000256" key="4">
    <source>
        <dbReference type="ARBA" id="ARBA00023125"/>
    </source>
</evidence>
<dbReference type="PROSITE" id="PS51372">
    <property type="entry name" value="PRD_2"/>
    <property type="match status" value="2"/>
</dbReference>
<keyword evidence="5" id="KW-0010">Activator</keyword>
<feature type="domain" description="PTS EIIB type-2" evidence="8">
    <location>
        <begin position="423"/>
        <end position="511"/>
    </location>
</feature>
<dbReference type="Gene3D" id="1.10.1790.10">
    <property type="entry name" value="PRD domain"/>
    <property type="match status" value="2"/>
</dbReference>
<feature type="domain" description="PRD" evidence="9">
    <location>
        <begin position="315"/>
        <end position="422"/>
    </location>
</feature>
<evidence type="ECO:0000313" key="10">
    <source>
        <dbReference type="EMBL" id="SHE39085.1"/>
    </source>
</evidence>
<reference evidence="11" key="1">
    <citation type="submission" date="2016-11" db="EMBL/GenBank/DDBJ databases">
        <authorList>
            <person name="Varghese N."/>
            <person name="Submissions S."/>
        </authorList>
    </citation>
    <scope>NUCLEOTIDE SEQUENCE [LARGE SCALE GENOMIC DNA]</scope>
    <source>
        <strain evidence="11">DSM 10124</strain>
    </source>
</reference>
<dbReference type="AlphaFoldDB" id="A0A1M4T3S9"/>
<dbReference type="Proteomes" id="UP000184423">
    <property type="component" value="Unassembled WGS sequence"/>
</dbReference>
<dbReference type="CDD" id="cd05568">
    <property type="entry name" value="PTS_IIB_bgl_like"/>
    <property type="match status" value="1"/>
</dbReference>
<evidence type="ECO:0000259" key="7">
    <source>
        <dbReference type="PROSITE" id="PS51094"/>
    </source>
</evidence>
<keyword evidence="6" id="KW-0804">Transcription</keyword>
<dbReference type="InterPro" id="IPR050661">
    <property type="entry name" value="BglG_antiterminators"/>
</dbReference>
<dbReference type="InterPro" id="IPR036095">
    <property type="entry name" value="PTS_EIIB-like_sf"/>
</dbReference>
<proteinExistence type="predicted"/>
<keyword evidence="3" id="KW-0805">Transcription regulation</keyword>
<name>A0A1M4T3S9_9CLOT</name>
<dbReference type="PANTHER" id="PTHR30185:SF13">
    <property type="entry name" value="LICABCH OPERON REGULATOR-RELATED"/>
    <property type="match status" value="1"/>
</dbReference>
<dbReference type="Gene3D" id="3.40.50.2300">
    <property type="match status" value="1"/>
</dbReference>
<dbReference type="InterPro" id="IPR007737">
    <property type="entry name" value="Mga_HTH"/>
</dbReference>
<dbReference type="PROSITE" id="PS51099">
    <property type="entry name" value="PTS_EIIB_TYPE_2"/>
    <property type="match status" value="1"/>
</dbReference>
<dbReference type="GO" id="GO:0003677">
    <property type="term" value="F:DNA binding"/>
    <property type="evidence" value="ECO:0007669"/>
    <property type="project" value="UniProtKB-KW"/>
</dbReference>
<feature type="domain" description="PRD" evidence="9">
    <location>
        <begin position="199"/>
        <end position="304"/>
    </location>
</feature>
<dbReference type="PROSITE" id="PS51094">
    <property type="entry name" value="PTS_EIIA_TYPE_2"/>
    <property type="match status" value="1"/>
</dbReference>
<organism evidence="10 11">
    <name type="scientific">Caloramator proteoclasticus DSM 10124</name>
    <dbReference type="NCBI Taxonomy" id="1121262"/>
    <lineage>
        <taxon>Bacteria</taxon>
        <taxon>Bacillati</taxon>
        <taxon>Bacillota</taxon>
        <taxon>Clostridia</taxon>
        <taxon>Eubacteriales</taxon>
        <taxon>Clostridiaceae</taxon>
        <taxon>Caloramator</taxon>
    </lineage>
</organism>
<keyword evidence="4" id="KW-0238">DNA-binding</keyword>
<dbReference type="PROSITE" id="PS00372">
    <property type="entry name" value="PTS_EIIA_TYPE_2_HIS"/>
    <property type="match status" value="1"/>
</dbReference>
<dbReference type="GO" id="GO:0003700">
    <property type="term" value="F:DNA-binding transcription factor activity"/>
    <property type="evidence" value="ECO:0007669"/>
    <property type="project" value="InterPro"/>
</dbReference>
<dbReference type="InterPro" id="IPR011608">
    <property type="entry name" value="PRD"/>
</dbReference>
<evidence type="ECO:0000259" key="9">
    <source>
        <dbReference type="PROSITE" id="PS51372"/>
    </source>
</evidence>
<dbReference type="Pfam" id="PF00874">
    <property type="entry name" value="PRD"/>
    <property type="match status" value="2"/>
</dbReference>